<dbReference type="InterPro" id="IPR027417">
    <property type="entry name" value="P-loop_NTPase"/>
</dbReference>
<dbReference type="NCBIfam" id="NF047389">
    <property type="entry name" value="ATPase_Sll1717"/>
    <property type="match status" value="1"/>
</dbReference>
<gene>
    <name evidence="1" type="ORF">SAMN05444389_101573</name>
</gene>
<name>A0A1M7DUD3_9RHOB</name>
<dbReference type="Gene3D" id="3.40.50.450">
    <property type="match status" value="1"/>
</dbReference>
<dbReference type="Proteomes" id="UP000184444">
    <property type="component" value="Unassembled WGS sequence"/>
</dbReference>
<proteinExistence type="predicted"/>
<evidence type="ECO:0000313" key="1">
    <source>
        <dbReference type="EMBL" id="SHL83066.1"/>
    </source>
</evidence>
<sequence>MNVLGFKLDNLVRENIDSADFLAGDITYPNHNVFYEMGYAMARGKPVLPTVNSAIKDAVESIRRLGIFDTTGYATYNNADELSRTLSSWEKSSWLNLQAVRRDFSQPLFILDTLKKTDFRNWIFHAISESELNFRSFDPAEVPRLTASQAITEVSASAGVVIPLISSDLVDADLHNLRAGFILGIAHGFNIDTLVIQYENGPAPLDYRDFVRNSTSRIETLRHVSEYCQETLVRNQRPQARHHGQKNSILNKIDLGSSSAENEASYLDQYFVETAEFSRALRAEGAIVTGRKGSGKSAIYLQVLESHRESGPKRCVVDLRPASHDLSEMREALLSVMSAGVFDHTVAAFWQYIIYFEIILKLREMALPKSKVNFELQKTLAGLEDKFSLSNQVVSGDFTSRLKSAVDKVILAAANSKNPETLRSELTNFMFESPIPALRDAIVELKQHFDSIHILIDDLDKGWPAKRVEEQDVLIVKHLIETLQKIRRELAKRDIELQHLLFLRRDIYERLVELTSDRGKYNVINVDWSDPLQLENLILTRVATSVEPDEEYHAWEALNAPMPGGGAIRRLIGSSLMRPRFLIDLCERTLSFAINRGHEVVEESDVDSAVEQMSLYLVSDFGYEIRDVAGTPDDIFYLFIGSPEKIKPSDLDTILSQLDIGIPQSEVVDLLLWYGFLGIIAANGSKVFIYDRAYDIRRLEAERRSRGNNLEFALNPAFLSGLR</sequence>
<dbReference type="SUPFAM" id="SSF52540">
    <property type="entry name" value="P-loop containing nucleoside triphosphate hydrolases"/>
    <property type="match status" value="1"/>
</dbReference>
<organism evidence="1 2">
    <name type="scientific">Paracoccus solventivorans</name>
    <dbReference type="NCBI Taxonomy" id="53463"/>
    <lineage>
        <taxon>Bacteria</taxon>
        <taxon>Pseudomonadati</taxon>
        <taxon>Pseudomonadota</taxon>
        <taxon>Alphaproteobacteria</taxon>
        <taxon>Rhodobacterales</taxon>
        <taxon>Paracoccaceae</taxon>
        <taxon>Paracoccus</taxon>
    </lineage>
</organism>
<dbReference type="EMBL" id="FRCK01000001">
    <property type="protein sequence ID" value="SHL83066.1"/>
    <property type="molecule type" value="Genomic_DNA"/>
</dbReference>
<keyword evidence="2" id="KW-1185">Reference proteome</keyword>
<dbReference type="AlphaFoldDB" id="A0A1M7DUD3"/>
<evidence type="ECO:0000313" key="2">
    <source>
        <dbReference type="Proteomes" id="UP000184444"/>
    </source>
</evidence>
<dbReference type="InterPro" id="IPR059206">
    <property type="entry name" value="Sll1717-like"/>
</dbReference>
<reference evidence="2" key="1">
    <citation type="submission" date="2016-11" db="EMBL/GenBank/DDBJ databases">
        <authorList>
            <person name="Varghese N."/>
            <person name="Submissions S."/>
        </authorList>
    </citation>
    <scope>NUCLEOTIDE SEQUENCE [LARGE SCALE GENOMIC DNA]</scope>
    <source>
        <strain evidence="2">DSM 6637</strain>
    </source>
</reference>
<accession>A0A1M7DUD3</accession>
<dbReference type="STRING" id="53463.SAMN05444389_101573"/>
<protein>
    <submittedName>
        <fullName evidence="1">Uncharacterized protein</fullName>
    </submittedName>
</protein>